<evidence type="ECO:0000313" key="2">
    <source>
        <dbReference type="Proteomes" id="UP000721844"/>
    </source>
</evidence>
<dbReference type="AlphaFoldDB" id="A0A963YZC2"/>
<dbReference type="EMBL" id="JAESVA010000002">
    <property type="protein sequence ID" value="MCB8879982.1"/>
    <property type="molecule type" value="Genomic_DNA"/>
</dbReference>
<reference evidence="1 2" key="1">
    <citation type="journal article" date="2021" name="Microorganisms">
        <title>Acidisoma silvae sp. nov. and Acidisomacellulosilytica sp. nov., Two Acidophilic Bacteria Isolated from Decaying Wood, Hydrolyzing Cellulose and Producing Poly-3-hydroxybutyrate.</title>
        <authorList>
            <person name="Mieszkin S."/>
            <person name="Pouder E."/>
            <person name="Uroz S."/>
            <person name="Simon-Colin C."/>
            <person name="Alain K."/>
        </authorList>
    </citation>
    <scope>NUCLEOTIDE SEQUENCE [LARGE SCALE GENOMIC DNA]</scope>
    <source>
        <strain evidence="1 2">HW T5.17</strain>
    </source>
</reference>
<dbReference type="RefSeq" id="WP_227306594.1">
    <property type="nucleotide sequence ID" value="NZ_JAESVA010000002.1"/>
</dbReference>
<proteinExistence type="predicted"/>
<protein>
    <submittedName>
        <fullName evidence="1">Uncharacterized protein</fullName>
    </submittedName>
</protein>
<dbReference type="Proteomes" id="UP000721844">
    <property type="component" value="Unassembled WGS sequence"/>
</dbReference>
<gene>
    <name evidence="1" type="ORF">ACELLULO517_07025</name>
</gene>
<keyword evidence="2" id="KW-1185">Reference proteome</keyword>
<accession>A0A963YZC2</accession>
<sequence>MKQSYVIEVDGVFVGAAAFYGDSYRFVGVHSRLKELDGQRFADLSLVREAASRTYRLAPLTSRMKTSNISILAA</sequence>
<name>A0A963YZC2_9PROT</name>
<comment type="caution">
    <text evidence="1">The sequence shown here is derived from an EMBL/GenBank/DDBJ whole genome shotgun (WGS) entry which is preliminary data.</text>
</comment>
<organism evidence="1 2">
    <name type="scientific">Acidisoma cellulosilyticum</name>
    <dbReference type="NCBI Taxonomy" id="2802395"/>
    <lineage>
        <taxon>Bacteria</taxon>
        <taxon>Pseudomonadati</taxon>
        <taxon>Pseudomonadota</taxon>
        <taxon>Alphaproteobacteria</taxon>
        <taxon>Acetobacterales</taxon>
        <taxon>Acidocellaceae</taxon>
        <taxon>Acidisoma</taxon>
    </lineage>
</organism>
<evidence type="ECO:0000313" key="1">
    <source>
        <dbReference type="EMBL" id="MCB8879982.1"/>
    </source>
</evidence>